<keyword evidence="2" id="KW-1185">Reference proteome</keyword>
<protein>
    <submittedName>
        <fullName evidence="1">LmbE family protein</fullName>
    </submittedName>
</protein>
<dbReference type="PANTHER" id="PTHR12993:SF11">
    <property type="entry name" value="N-ACETYLGLUCOSAMINYL-PHOSPHATIDYLINOSITOL DE-N-ACETYLASE"/>
    <property type="match status" value="1"/>
</dbReference>
<dbReference type="EMBL" id="CP000812">
    <property type="protein sequence ID" value="ABV32615.1"/>
    <property type="molecule type" value="Genomic_DNA"/>
</dbReference>
<dbReference type="RefSeq" id="WP_012002096.1">
    <property type="nucleotide sequence ID" value="NC_009828.1"/>
</dbReference>
<reference evidence="1 2" key="1">
    <citation type="submission" date="2007-08" db="EMBL/GenBank/DDBJ databases">
        <title>Complete sequence of Thermotoga lettingae TMO.</title>
        <authorList>
            <consortium name="US DOE Joint Genome Institute"/>
            <person name="Copeland A."/>
            <person name="Lucas S."/>
            <person name="Lapidus A."/>
            <person name="Barry K."/>
            <person name="Glavina del Rio T."/>
            <person name="Dalin E."/>
            <person name="Tice H."/>
            <person name="Pitluck S."/>
            <person name="Foster B."/>
            <person name="Bruce D."/>
            <person name="Schmutz J."/>
            <person name="Larimer F."/>
            <person name="Land M."/>
            <person name="Hauser L."/>
            <person name="Kyrpides N."/>
            <person name="Mikhailova N."/>
            <person name="Nelson K."/>
            <person name="Gogarten J.P."/>
            <person name="Noll K."/>
            <person name="Richardson P."/>
        </authorList>
    </citation>
    <scope>NUCLEOTIDE SEQUENCE [LARGE SCALE GENOMIC DNA]</scope>
    <source>
        <strain evidence="2">ATCC BAA-301 / DSM 14385 / NBRC 107922 / TMO</strain>
    </source>
</reference>
<dbReference type="SUPFAM" id="SSF102588">
    <property type="entry name" value="LmbE-like"/>
    <property type="match status" value="1"/>
</dbReference>
<proteinExistence type="predicted"/>
<dbReference type="InterPro" id="IPR003737">
    <property type="entry name" value="GlcNAc_PI_deacetylase-related"/>
</dbReference>
<gene>
    <name evidence="1" type="ordered locus">Tlet_0043</name>
</gene>
<dbReference type="InterPro" id="IPR024078">
    <property type="entry name" value="LmbE-like_dom_sf"/>
</dbReference>
<dbReference type="AlphaFoldDB" id="A8F381"/>
<dbReference type="KEGG" id="tle:Tlet_0043"/>
<evidence type="ECO:0000313" key="1">
    <source>
        <dbReference type="EMBL" id="ABV32615.1"/>
    </source>
</evidence>
<sequence length="248" mass="28554">MNSLLEHLRNFFKMPDLEEYRTILCIQPHPDDADIGMGATVAKLSEKGAKVFYLTVTDGSAGSTNERLIGETLSKIRKEEQEKAAEILGVHDLIWLDFEDLGDYQLKELRSMIAEHIVVLKPDIVFTVDPFLPYEIHPDHIKCGFAVAQASSFYKLPKISKFRTDHILHAIGFFNTANPNNFYQIERKHLEKKFLALSHHKSQFDEKTLQTLYFYLEERAKVGEDKLAESFKILPPVMLHVFPEAQDF</sequence>
<dbReference type="eggNOG" id="COG2120">
    <property type="taxonomic scope" value="Bacteria"/>
</dbReference>
<dbReference type="PANTHER" id="PTHR12993">
    <property type="entry name" value="N-ACETYLGLUCOSAMINYL-PHOSPHATIDYLINOSITOL DE-N-ACETYLASE-RELATED"/>
    <property type="match status" value="1"/>
</dbReference>
<organism evidence="1 2">
    <name type="scientific">Pseudothermotoga lettingae (strain ATCC BAA-301 / DSM 14385 / NBRC 107922 / TMO)</name>
    <name type="common">Thermotoga lettingae</name>
    <dbReference type="NCBI Taxonomy" id="416591"/>
    <lineage>
        <taxon>Bacteria</taxon>
        <taxon>Thermotogati</taxon>
        <taxon>Thermotogota</taxon>
        <taxon>Thermotogae</taxon>
        <taxon>Thermotogales</taxon>
        <taxon>Thermotogaceae</taxon>
        <taxon>Pseudothermotoga</taxon>
    </lineage>
</organism>
<dbReference type="Pfam" id="PF02585">
    <property type="entry name" value="PIG-L"/>
    <property type="match status" value="1"/>
</dbReference>
<reference evidence="1 2" key="2">
    <citation type="journal article" date="2009" name="Proc. Natl. Acad. Sci. U.S.A.">
        <title>On the chimeric nature, thermophilic origin, and phylogenetic placement of the Thermotogales.</title>
        <authorList>
            <person name="Zhaxybayeva O."/>
            <person name="Swithers K.S."/>
            <person name="Lapierre P."/>
            <person name="Fournier G.P."/>
            <person name="Bickhart D.M."/>
            <person name="DeBoy R.T."/>
            <person name="Nelson K.E."/>
            <person name="Nesbo C.L."/>
            <person name="Doolittle W.F."/>
            <person name="Gogarten J.P."/>
            <person name="Noll K.M."/>
        </authorList>
    </citation>
    <scope>NUCLEOTIDE SEQUENCE [LARGE SCALE GENOMIC DNA]</scope>
    <source>
        <strain evidence="2">ATCC BAA-301 / DSM 14385 / NBRC 107922 / TMO</strain>
    </source>
</reference>
<dbReference type="Gene3D" id="3.40.50.10320">
    <property type="entry name" value="LmbE-like"/>
    <property type="match status" value="1"/>
</dbReference>
<dbReference type="OrthoDB" id="9778719at2"/>
<dbReference type="Proteomes" id="UP000002016">
    <property type="component" value="Chromosome"/>
</dbReference>
<dbReference type="GO" id="GO:0016811">
    <property type="term" value="F:hydrolase activity, acting on carbon-nitrogen (but not peptide) bonds, in linear amides"/>
    <property type="evidence" value="ECO:0007669"/>
    <property type="project" value="TreeGrafter"/>
</dbReference>
<dbReference type="STRING" id="416591.Tlet_0043"/>
<dbReference type="HOGENOM" id="CLU_049311_3_2_0"/>
<accession>A8F381</accession>
<evidence type="ECO:0000313" key="2">
    <source>
        <dbReference type="Proteomes" id="UP000002016"/>
    </source>
</evidence>
<name>A8F381_PSELT</name>